<keyword evidence="9" id="KW-0808">Transferase</keyword>
<dbReference type="SMART" id="SM00090">
    <property type="entry name" value="RIO"/>
    <property type="match status" value="1"/>
</dbReference>
<dbReference type="GO" id="GO:0004674">
    <property type="term" value="F:protein serine/threonine kinase activity"/>
    <property type="evidence" value="ECO:0007669"/>
    <property type="project" value="UniProtKB-KW"/>
</dbReference>
<dbReference type="InterPro" id="IPR008266">
    <property type="entry name" value="Tyr_kinase_AS"/>
</dbReference>
<dbReference type="InterPro" id="IPR018935">
    <property type="entry name" value="RIO_kinase_CS"/>
</dbReference>
<evidence type="ECO:0000256" key="11">
    <source>
        <dbReference type="ARBA" id="ARBA00022741"/>
    </source>
</evidence>
<dbReference type="PROSITE" id="PS01245">
    <property type="entry name" value="RIO1"/>
    <property type="match status" value="1"/>
</dbReference>
<evidence type="ECO:0000256" key="15">
    <source>
        <dbReference type="ARBA" id="ARBA00022842"/>
    </source>
</evidence>
<keyword evidence="10" id="KW-0479">Metal-binding</keyword>
<evidence type="ECO:0000256" key="10">
    <source>
        <dbReference type="ARBA" id="ARBA00022723"/>
    </source>
</evidence>
<comment type="catalytic activity">
    <reaction evidence="17">
        <text>L-seryl-[protein] + ATP = O-phospho-L-seryl-[protein] + ADP + H(+)</text>
        <dbReference type="Rhea" id="RHEA:17989"/>
        <dbReference type="Rhea" id="RHEA-COMP:9863"/>
        <dbReference type="Rhea" id="RHEA-COMP:11604"/>
        <dbReference type="ChEBI" id="CHEBI:15378"/>
        <dbReference type="ChEBI" id="CHEBI:29999"/>
        <dbReference type="ChEBI" id="CHEBI:30616"/>
        <dbReference type="ChEBI" id="CHEBI:83421"/>
        <dbReference type="ChEBI" id="CHEBI:456216"/>
        <dbReference type="EC" id="2.7.11.1"/>
    </reaction>
</comment>
<dbReference type="SUPFAM" id="SSF56112">
    <property type="entry name" value="Protein kinase-like (PK-like)"/>
    <property type="match status" value="1"/>
</dbReference>
<evidence type="ECO:0000256" key="18">
    <source>
        <dbReference type="ARBA" id="ARBA00068838"/>
    </source>
</evidence>
<keyword evidence="14" id="KW-0067">ATP-binding</keyword>
<dbReference type="InterPro" id="IPR018934">
    <property type="entry name" value="RIO_dom"/>
</dbReference>
<organism evidence="21">
    <name type="scientific">Paramoeba aestuarina</name>
    <dbReference type="NCBI Taxonomy" id="180227"/>
    <lineage>
        <taxon>Eukaryota</taxon>
        <taxon>Amoebozoa</taxon>
        <taxon>Discosea</taxon>
        <taxon>Flabellinia</taxon>
        <taxon>Dactylopodida</taxon>
        <taxon>Paramoebidae</taxon>
        <taxon>Paramoeba</taxon>
    </lineage>
</organism>
<keyword evidence="12" id="KW-0418">Kinase</keyword>
<dbReference type="PANTHER" id="PTHR45723">
    <property type="entry name" value="SERINE/THREONINE-PROTEIN KINASE RIO1"/>
    <property type="match status" value="1"/>
</dbReference>
<feature type="domain" description="RIO kinase" evidence="20">
    <location>
        <begin position="22"/>
        <end position="270"/>
    </location>
</feature>
<feature type="compositionally biased region" description="Basic and acidic residues" evidence="19">
    <location>
        <begin position="358"/>
        <end position="384"/>
    </location>
</feature>
<dbReference type="Gene3D" id="1.10.510.10">
    <property type="entry name" value="Transferase(Phosphotransferase) domain 1"/>
    <property type="match status" value="1"/>
</dbReference>
<dbReference type="PROSITE" id="PS00109">
    <property type="entry name" value="PROTEIN_KINASE_TYR"/>
    <property type="match status" value="1"/>
</dbReference>
<reference evidence="21" key="1">
    <citation type="submission" date="2021-01" db="EMBL/GenBank/DDBJ databases">
        <authorList>
            <person name="Corre E."/>
            <person name="Pelletier E."/>
            <person name="Niang G."/>
            <person name="Scheremetjew M."/>
            <person name="Finn R."/>
            <person name="Kale V."/>
            <person name="Holt S."/>
            <person name="Cochrane G."/>
            <person name="Meng A."/>
            <person name="Brown T."/>
            <person name="Cohen L."/>
        </authorList>
    </citation>
    <scope>NUCLEOTIDE SEQUENCE</scope>
    <source>
        <strain evidence="21">SoJaBio B1-5/56/2</strain>
    </source>
</reference>
<evidence type="ECO:0000256" key="1">
    <source>
        <dbReference type="ARBA" id="ARBA00001946"/>
    </source>
</evidence>
<evidence type="ECO:0000256" key="13">
    <source>
        <dbReference type="ARBA" id="ARBA00022801"/>
    </source>
</evidence>
<name>A0A7S4UZM8_9EUKA</name>
<evidence type="ECO:0000256" key="3">
    <source>
        <dbReference type="ARBA" id="ARBA00009196"/>
    </source>
</evidence>
<keyword evidence="13" id="KW-0378">Hydrolase</keyword>
<evidence type="ECO:0000256" key="4">
    <source>
        <dbReference type="ARBA" id="ARBA00012513"/>
    </source>
</evidence>
<protein>
    <recommendedName>
        <fullName evidence="5">Serine/threonine-protein kinase RIO1</fullName>
        <ecNumber evidence="4">2.7.11.1</ecNumber>
    </recommendedName>
    <alternativeName>
        <fullName evidence="18">Serine/threonine-protein kinase rio1</fullName>
    </alternativeName>
</protein>
<evidence type="ECO:0000256" key="8">
    <source>
        <dbReference type="ARBA" id="ARBA00022527"/>
    </source>
</evidence>
<dbReference type="GO" id="GO:0005737">
    <property type="term" value="C:cytoplasm"/>
    <property type="evidence" value="ECO:0007669"/>
    <property type="project" value="UniProtKB-SubCell"/>
</dbReference>
<comment type="similarity">
    <text evidence="3">Belongs to the protein kinase superfamily. RIO-type Ser/Thr kinase family.</text>
</comment>
<evidence type="ECO:0000256" key="9">
    <source>
        <dbReference type="ARBA" id="ARBA00022679"/>
    </source>
</evidence>
<dbReference type="GO" id="GO:0016787">
    <property type="term" value="F:hydrolase activity"/>
    <property type="evidence" value="ECO:0007669"/>
    <property type="project" value="UniProtKB-KW"/>
</dbReference>
<dbReference type="InterPro" id="IPR051272">
    <property type="entry name" value="RIO-type_Ser/Thr_kinase"/>
</dbReference>
<dbReference type="GO" id="GO:0042254">
    <property type="term" value="P:ribosome biogenesis"/>
    <property type="evidence" value="ECO:0007669"/>
    <property type="project" value="UniProtKB-KW"/>
</dbReference>
<proteinExistence type="inferred from homology"/>
<dbReference type="GO" id="GO:0046872">
    <property type="term" value="F:metal ion binding"/>
    <property type="evidence" value="ECO:0007669"/>
    <property type="project" value="UniProtKB-KW"/>
</dbReference>
<evidence type="ECO:0000256" key="6">
    <source>
        <dbReference type="ARBA" id="ARBA00022490"/>
    </source>
</evidence>
<evidence type="ECO:0000256" key="12">
    <source>
        <dbReference type="ARBA" id="ARBA00022777"/>
    </source>
</evidence>
<keyword evidence="15" id="KW-0460">Magnesium</keyword>
<evidence type="ECO:0000259" key="20">
    <source>
        <dbReference type="SMART" id="SM00090"/>
    </source>
</evidence>
<evidence type="ECO:0000256" key="2">
    <source>
        <dbReference type="ARBA" id="ARBA00004496"/>
    </source>
</evidence>
<dbReference type="InterPro" id="IPR000687">
    <property type="entry name" value="RIO_kinase"/>
</dbReference>
<keyword evidence="6" id="KW-0963">Cytoplasm</keyword>
<comment type="subcellular location">
    <subcellularLocation>
        <location evidence="2">Cytoplasm</location>
    </subcellularLocation>
</comment>
<sequence length="394" mass="45317">MAEADDLFDFDRRRLKKSHQRDKSDRATVENVMDPRTRLLIYTLVRNGFLQSVHGCVSTGKEANVYHAIRPLEDGDVESVAIKVYRTSVLVFKDRERYVKGDFRFQRYCKSNPRKMVQKWAEKEARNLRRLESAGIPAPRVLYLKNNVLIMSFLGDNGWPYPRLSDSADLKHRYGEALYHEVILLLKRLYAECNLVHGDLSEYNMLVHQLSEEDPVELFVIDVSQSVEPDHPNAMEFLRRDIVNVDRYFSEVVPPEKRHSVEHIFQYILGRSTLGEAPDESGPSIPDDVFCQIPIPQSLGLYSGSHLSADVEKQFNFLKAEESPSEISVSALGDALDTISDSVKAPPKDNFSLSTASKTERREHRKQVKQENRERRKKKSDEKRRAKGKPVETV</sequence>
<feature type="region of interest" description="Disordered" evidence="19">
    <location>
        <begin position="340"/>
        <end position="394"/>
    </location>
</feature>
<evidence type="ECO:0000256" key="7">
    <source>
        <dbReference type="ARBA" id="ARBA00022517"/>
    </source>
</evidence>
<dbReference type="Pfam" id="PF01163">
    <property type="entry name" value="RIO1"/>
    <property type="match status" value="1"/>
</dbReference>
<dbReference type="EMBL" id="HBKR01038775">
    <property type="protein sequence ID" value="CAE2338800.1"/>
    <property type="molecule type" value="Transcribed_RNA"/>
</dbReference>
<evidence type="ECO:0000256" key="5">
    <source>
        <dbReference type="ARBA" id="ARBA00016038"/>
    </source>
</evidence>
<gene>
    <name evidence="21" type="ORF">NAES01612_LOCUS25312</name>
</gene>
<dbReference type="InterPro" id="IPR011009">
    <property type="entry name" value="Kinase-like_dom_sf"/>
</dbReference>
<keyword evidence="7" id="KW-0690">Ribosome biogenesis</keyword>
<dbReference type="EC" id="2.7.11.1" evidence="4"/>
<accession>A0A7S4UZM8</accession>
<keyword evidence="11" id="KW-0547">Nucleotide-binding</keyword>
<dbReference type="AlphaFoldDB" id="A0A7S4UZM8"/>
<dbReference type="FunFam" id="3.30.200.20:FF:000148">
    <property type="entry name" value="Serine/threonine-protein kinase RIO1"/>
    <property type="match status" value="1"/>
</dbReference>
<dbReference type="GO" id="GO:0005524">
    <property type="term" value="F:ATP binding"/>
    <property type="evidence" value="ECO:0007669"/>
    <property type="project" value="UniProtKB-KW"/>
</dbReference>
<evidence type="ECO:0000256" key="16">
    <source>
        <dbReference type="ARBA" id="ARBA00047899"/>
    </source>
</evidence>
<dbReference type="Gene3D" id="3.30.200.20">
    <property type="entry name" value="Phosphorylase Kinase, domain 1"/>
    <property type="match status" value="1"/>
</dbReference>
<evidence type="ECO:0000256" key="14">
    <source>
        <dbReference type="ARBA" id="ARBA00022840"/>
    </source>
</evidence>
<keyword evidence="8" id="KW-0723">Serine/threonine-protein kinase</keyword>
<evidence type="ECO:0000256" key="17">
    <source>
        <dbReference type="ARBA" id="ARBA00048679"/>
    </source>
</evidence>
<evidence type="ECO:0000256" key="19">
    <source>
        <dbReference type="SAM" id="MobiDB-lite"/>
    </source>
</evidence>
<evidence type="ECO:0000313" key="21">
    <source>
        <dbReference type="EMBL" id="CAE2338800.1"/>
    </source>
</evidence>
<comment type="catalytic activity">
    <reaction evidence="16">
        <text>L-threonyl-[protein] + ATP = O-phospho-L-threonyl-[protein] + ADP + H(+)</text>
        <dbReference type="Rhea" id="RHEA:46608"/>
        <dbReference type="Rhea" id="RHEA-COMP:11060"/>
        <dbReference type="Rhea" id="RHEA-COMP:11605"/>
        <dbReference type="ChEBI" id="CHEBI:15378"/>
        <dbReference type="ChEBI" id="CHEBI:30013"/>
        <dbReference type="ChEBI" id="CHEBI:30616"/>
        <dbReference type="ChEBI" id="CHEBI:61977"/>
        <dbReference type="ChEBI" id="CHEBI:456216"/>
        <dbReference type="EC" id="2.7.11.1"/>
    </reaction>
</comment>
<comment type="cofactor">
    <cofactor evidence="1">
        <name>Mg(2+)</name>
        <dbReference type="ChEBI" id="CHEBI:18420"/>
    </cofactor>
</comment>